<dbReference type="Proteomes" id="UP000230973">
    <property type="component" value="Unassembled WGS sequence"/>
</dbReference>
<evidence type="ECO:0000313" key="3">
    <source>
        <dbReference type="Proteomes" id="UP000230973"/>
    </source>
</evidence>
<feature type="transmembrane region" description="Helical" evidence="1">
    <location>
        <begin position="537"/>
        <end position="558"/>
    </location>
</feature>
<feature type="transmembrane region" description="Helical" evidence="1">
    <location>
        <begin position="93"/>
        <end position="111"/>
    </location>
</feature>
<feature type="transmembrane region" description="Helical" evidence="1">
    <location>
        <begin position="340"/>
        <end position="368"/>
    </location>
</feature>
<feature type="transmembrane region" description="Helical" evidence="1">
    <location>
        <begin position="474"/>
        <end position="497"/>
    </location>
</feature>
<name>A0A2M7QC66_9BACT</name>
<sequence length="698" mass="77021">MEGAKLKWLYRTLVGTVGLTAVTAVLLFVPLPLPCRAVATAALLGWLSLRLGRFLVGNREGRMTRFVFGLTVVLSWLAVSQSVVYYLDRISKMSLLLCLIPPAFFAVSRLAPVVGTVNGAAVRLRSSVWSRWLSAGVLIGDAALFVSYLFARTDEALRSPWEVIPWPVLLMFLSVTWLLLLLCREPDAPFRRALTALHLFVAYCLSETVMSLGFGYDPFIHRTAEAHIAEFGSLLPKSPYYVGHYVLVVVLHWLSGLSVDAIDRWMVPLLGPLTFPWVASFGLRKVWGMKGNVEFWTPLLLLLPMLPLTFTVPHALTVILLLWLVFLAPSVIRSGPLRPLVIGLSVAAMFIHPLLGAVAVGLLAALFLCRHVRSWLGGLLSVVVNAAMLPTMFLVYNRLKEDPPFSLADLLPGWVRFAALFRNPFLHVPETPFSFLDLLYAYRTAMPLVFAVVTAVGAIVLTRQKLVSSAVRSYILTVVGLLVAIFVLSASVTLSGIAPGEQLEFSLRLKQSLGVLLLPPFLFGLKSLLGRRIGGTLTVAAAGLLLAAAVMSTVGWYLTYPQANRLANRSGWCLGRADVEAIGIVAQADDGRPYLALSNQMLSVAALRANGFDRFSYALPVTGRAYEYFLAVSHSRRNRGVFEEAFAEFGVERVFYVVHDYEPQFQSVVSELGPFADREWTVDSGRIAIFLFEHFDYN</sequence>
<reference evidence="3" key="1">
    <citation type="submission" date="2017-09" db="EMBL/GenBank/DDBJ databases">
        <title>Depth-based differentiation of microbial function through sediment-hosted aquifers and enrichment of novel symbionts in the deep terrestrial subsurface.</title>
        <authorList>
            <person name="Probst A.J."/>
            <person name="Ladd B."/>
            <person name="Jarett J.K."/>
            <person name="Geller-Mcgrath D.E."/>
            <person name="Sieber C.M.K."/>
            <person name="Emerson J.B."/>
            <person name="Anantharaman K."/>
            <person name="Thomas B.C."/>
            <person name="Malmstrom R."/>
            <person name="Stieglmeier M."/>
            <person name="Klingl A."/>
            <person name="Woyke T."/>
            <person name="Ryan C.M."/>
            <person name="Banfield J.F."/>
        </authorList>
    </citation>
    <scope>NUCLEOTIDE SEQUENCE [LARGE SCALE GENOMIC DNA]</scope>
</reference>
<proteinExistence type="predicted"/>
<evidence type="ECO:0008006" key="4">
    <source>
        <dbReference type="Google" id="ProtNLM"/>
    </source>
</evidence>
<keyword evidence="1" id="KW-1133">Transmembrane helix</keyword>
<feature type="transmembrane region" description="Helical" evidence="1">
    <location>
        <begin position="132"/>
        <end position="151"/>
    </location>
</feature>
<organism evidence="2 3">
    <name type="scientific">Candidatus Uhrbacteria bacterium CG_4_10_14_0_8_um_filter_58_22</name>
    <dbReference type="NCBI Taxonomy" id="1975029"/>
    <lineage>
        <taxon>Bacteria</taxon>
        <taxon>Candidatus Uhriibacteriota</taxon>
    </lineage>
</organism>
<feature type="transmembrane region" description="Helical" evidence="1">
    <location>
        <begin position="509"/>
        <end position="525"/>
    </location>
</feature>
<dbReference type="AlphaFoldDB" id="A0A2M7QC66"/>
<dbReference type="EMBL" id="PFLC01000003">
    <property type="protein sequence ID" value="PIY63383.1"/>
    <property type="molecule type" value="Genomic_DNA"/>
</dbReference>
<feature type="transmembrane region" description="Helical" evidence="1">
    <location>
        <begin position="12"/>
        <end position="31"/>
    </location>
</feature>
<feature type="transmembrane region" description="Helical" evidence="1">
    <location>
        <begin position="163"/>
        <end position="183"/>
    </location>
</feature>
<feature type="transmembrane region" description="Helical" evidence="1">
    <location>
        <begin position="265"/>
        <end position="283"/>
    </location>
</feature>
<feature type="transmembrane region" description="Helical" evidence="1">
    <location>
        <begin position="37"/>
        <end position="56"/>
    </location>
</feature>
<feature type="transmembrane region" description="Helical" evidence="1">
    <location>
        <begin position="375"/>
        <end position="396"/>
    </location>
</feature>
<feature type="transmembrane region" description="Helical" evidence="1">
    <location>
        <begin position="68"/>
        <end position="87"/>
    </location>
</feature>
<protein>
    <recommendedName>
        <fullName evidence="4">Glycosyltransferase RgtA/B/C/D-like domain-containing protein</fullName>
    </recommendedName>
</protein>
<gene>
    <name evidence="2" type="ORF">COY93_00240</name>
</gene>
<feature type="transmembrane region" description="Helical" evidence="1">
    <location>
        <begin position="295"/>
        <end position="328"/>
    </location>
</feature>
<evidence type="ECO:0000256" key="1">
    <source>
        <dbReference type="SAM" id="Phobius"/>
    </source>
</evidence>
<accession>A0A2M7QC66</accession>
<evidence type="ECO:0000313" key="2">
    <source>
        <dbReference type="EMBL" id="PIY63383.1"/>
    </source>
</evidence>
<feature type="transmembrane region" description="Helical" evidence="1">
    <location>
        <begin position="440"/>
        <end position="462"/>
    </location>
</feature>
<keyword evidence="1" id="KW-0472">Membrane</keyword>
<keyword evidence="1" id="KW-0812">Transmembrane</keyword>
<comment type="caution">
    <text evidence="2">The sequence shown here is derived from an EMBL/GenBank/DDBJ whole genome shotgun (WGS) entry which is preliminary data.</text>
</comment>